<dbReference type="RefSeq" id="WP_175226494.1">
    <property type="nucleotide sequence ID" value="NZ_CADIKH010000009.1"/>
</dbReference>
<keyword evidence="2" id="KW-1185">Reference proteome</keyword>
<evidence type="ECO:0000313" key="1">
    <source>
        <dbReference type="EMBL" id="CAB3753970.1"/>
    </source>
</evidence>
<proteinExistence type="predicted"/>
<organism evidence="1 2">
    <name type="scientific">Paraburkholderia humisilvae</name>
    <dbReference type="NCBI Taxonomy" id="627669"/>
    <lineage>
        <taxon>Bacteria</taxon>
        <taxon>Pseudomonadati</taxon>
        <taxon>Pseudomonadota</taxon>
        <taxon>Betaproteobacteria</taxon>
        <taxon>Burkholderiales</taxon>
        <taxon>Burkholderiaceae</taxon>
        <taxon>Paraburkholderia</taxon>
    </lineage>
</organism>
<dbReference type="EMBL" id="CADIKH010000009">
    <property type="protein sequence ID" value="CAB3753970.1"/>
    <property type="molecule type" value="Genomic_DNA"/>
</dbReference>
<protein>
    <submittedName>
        <fullName evidence="1">Uncharacterized protein</fullName>
    </submittedName>
</protein>
<accession>A0A6J5DIA2</accession>
<dbReference type="AlphaFoldDB" id="A0A6J5DIA2"/>
<evidence type="ECO:0000313" key="2">
    <source>
        <dbReference type="Proteomes" id="UP000494363"/>
    </source>
</evidence>
<dbReference type="Proteomes" id="UP000494363">
    <property type="component" value="Unassembled WGS sequence"/>
</dbReference>
<sequence>MERTQQVVVADKPNWEGWTEMTVISRDLHGQINSKTVIRSKDGTNFLDVAIEEYTGLTRRMKYSTVRLEDEAARALHGMLSARFGNGN</sequence>
<name>A0A6J5DIA2_9BURK</name>
<reference evidence="1 2" key="1">
    <citation type="submission" date="2020-04" db="EMBL/GenBank/DDBJ databases">
        <authorList>
            <person name="De Canck E."/>
        </authorList>
    </citation>
    <scope>NUCLEOTIDE SEQUENCE [LARGE SCALE GENOMIC DNA]</scope>
    <source>
        <strain evidence="1 2">LMG 29542</strain>
    </source>
</reference>
<gene>
    <name evidence="1" type="ORF">LMG29542_02206</name>
</gene>